<protein>
    <submittedName>
        <fullName evidence="1">Uncharacterized protein</fullName>
    </submittedName>
</protein>
<reference evidence="1 2" key="1">
    <citation type="journal article" date="2011" name="PLoS Pathog.">
        <title>Dynamic evolution of pathogenicity revealed by sequencing and comparative genomics of 19 Pseudomonas syringae isolates.</title>
        <authorList>
            <person name="Baltrus D.A."/>
            <person name="Nishimura M.T."/>
            <person name="Romanchuk A."/>
            <person name="Chang J.H."/>
            <person name="Mukhtar M.S."/>
            <person name="Cherkis K."/>
            <person name="Roach J."/>
            <person name="Grant S.R."/>
            <person name="Jones C.D."/>
            <person name="Dangl J.L."/>
        </authorList>
    </citation>
    <scope>NUCLEOTIDE SEQUENCE [LARGE SCALE GENOMIC DNA]</scope>
    <source>
        <strain evidence="1 2">M301315</strain>
    </source>
</reference>
<dbReference type="EMBL" id="CP031225">
    <property type="protein sequence ID" value="AXH55471.1"/>
    <property type="molecule type" value="Genomic_DNA"/>
</dbReference>
<evidence type="ECO:0000313" key="2">
    <source>
        <dbReference type="Proteomes" id="UP000006426"/>
    </source>
</evidence>
<proteinExistence type="predicted"/>
<name>A0AAD0LXT2_PSEAV</name>
<evidence type="ECO:0000313" key="1">
    <source>
        <dbReference type="EMBL" id="AXH55471.1"/>
    </source>
</evidence>
<accession>A0AAD0LXT2</accession>
<dbReference type="Proteomes" id="UP000006426">
    <property type="component" value="Chromosome"/>
</dbReference>
<dbReference type="RefSeq" id="WP_005747102.1">
    <property type="nucleotide sequence ID" value="NZ_CP031225.1"/>
</dbReference>
<dbReference type="AlphaFoldDB" id="A0AAD0LXT2"/>
<organism evidence="1 2">
    <name type="scientific">Pseudomonas amygdali pv. lachrymans str. M301315</name>
    <dbReference type="NCBI Taxonomy" id="629260"/>
    <lineage>
        <taxon>Bacteria</taxon>
        <taxon>Pseudomonadati</taxon>
        <taxon>Pseudomonadota</taxon>
        <taxon>Gammaproteobacteria</taxon>
        <taxon>Pseudomonadales</taxon>
        <taxon>Pseudomonadaceae</taxon>
        <taxon>Pseudomonas</taxon>
        <taxon>Pseudomonas amygdali</taxon>
    </lineage>
</organism>
<gene>
    <name evidence="1" type="ORF">PLA107_009210</name>
</gene>
<sequence>MKEESVITPFEIGVCSALMLIGKAIALNPAIDIDLLKRDAQSLMDAFPNEPAWPGGKRHHQAAIESLLEGMAKVSP</sequence>